<dbReference type="PANTHER" id="PTHR21089">
    <property type="entry name" value="SHIKIMATE DEHYDROGENASE"/>
    <property type="match status" value="1"/>
</dbReference>
<dbReference type="EMBL" id="PVLQ01000012">
    <property type="protein sequence ID" value="PRD66393.1"/>
    <property type="molecule type" value="Genomic_DNA"/>
</dbReference>
<dbReference type="InterPro" id="IPR046346">
    <property type="entry name" value="Aminoacid_DH-like_N_sf"/>
</dbReference>
<evidence type="ECO:0000259" key="4">
    <source>
        <dbReference type="Pfam" id="PF08501"/>
    </source>
</evidence>
<keyword evidence="6" id="KW-1185">Reference proteome</keyword>
<evidence type="ECO:0000313" key="5">
    <source>
        <dbReference type="EMBL" id="PRD66393.1"/>
    </source>
</evidence>
<dbReference type="InterPro" id="IPR013708">
    <property type="entry name" value="Shikimate_DH-bd_N"/>
</dbReference>
<comment type="pathway">
    <text evidence="1">Metabolic intermediate biosynthesis; chorismate biosynthesis; chorismate from D-erythrose 4-phosphate and phosphoenolpyruvate: step 4/7.</text>
</comment>
<evidence type="ECO:0000256" key="1">
    <source>
        <dbReference type="ARBA" id="ARBA00004871"/>
    </source>
</evidence>
<dbReference type="OrthoDB" id="3609723at2"/>
<organism evidence="5 6">
    <name type="scientific">Malikia granosa</name>
    <dbReference type="NCBI Taxonomy" id="263067"/>
    <lineage>
        <taxon>Bacteria</taxon>
        <taxon>Pseudomonadati</taxon>
        <taxon>Pseudomonadota</taxon>
        <taxon>Betaproteobacteria</taxon>
        <taxon>Burkholderiales</taxon>
        <taxon>Comamonadaceae</taxon>
        <taxon>Malikia</taxon>
    </lineage>
</organism>
<dbReference type="GO" id="GO:0009073">
    <property type="term" value="P:aromatic amino acid family biosynthetic process"/>
    <property type="evidence" value="ECO:0007669"/>
    <property type="project" value="UniProtKB-KW"/>
</dbReference>
<evidence type="ECO:0000256" key="3">
    <source>
        <dbReference type="ARBA" id="ARBA00023141"/>
    </source>
</evidence>
<protein>
    <submittedName>
        <fullName evidence="5">Shikimate dehydrogenase</fullName>
    </submittedName>
</protein>
<evidence type="ECO:0000313" key="6">
    <source>
        <dbReference type="Proteomes" id="UP000238589"/>
    </source>
</evidence>
<dbReference type="SUPFAM" id="SSF51735">
    <property type="entry name" value="NAD(P)-binding Rossmann-fold domains"/>
    <property type="match status" value="1"/>
</dbReference>
<gene>
    <name evidence="5" type="ORF">C6P64_03605</name>
</gene>
<feature type="domain" description="Shikimate dehydrogenase substrate binding N-terminal" evidence="4">
    <location>
        <begin position="14"/>
        <end position="97"/>
    </location>
</feature>
<dbReference type="PANTHER" id="PTHR21089:SF1">
    <property type="entry name" value="BIFUNCTIONAL 3-DEHYDROQUINATE DEHYDRATASE_SHIKIMATE DEHYDROGENASE, CHLOROPLASTIC"/>
    <property type="match status" value="1"/>
</dbReference>
<proteinExistence type="predicted"/>
<dbReference type="GO" id="GO:0004764">
    <property type="term" value="F:shikimate 3-dehydrogenase (NADP+) activity"/>
    <property type="evidence" value="ECO:0007669"/>
    <property type="project" value="InterPro"/>
</dbReference>
<dbReference type="Gene3D" id="3.40.50.10860">
    <property type="entry name" value="Leucine Dehydrogenase, chain A, domain 1"/>
    <property type="match status" value="1"/>
</dbReference>
<accession>A0A2S9K7F4</accession>
<keyword evidence="3" id="KW-0028">Amino-acid biosynthesis</keyword>
<comment type="caution">
    <text evidence="5">The sequence shown here is derived from an EMBL/GenBank/DDBJ whole genome shotgun (WGS) entry which is preliminary data.</text>
</comment>
<reference evidence="5 6" key="1">
    <citation type="submission" date="2018-03" db="EMBL/GenBank/DDBJ databases">
        <title>Comparative genomics illustrates the genes involved in a hyperalkaliphilic mechanisms of Serpentinomonas isolated from highly-alkaline calcium-rich serpentinized springs.</title>
        <authorList>
            <person name="Suzuki S."/>
            <person name="Ishii S."/>
            <person name="Walworth N."/>
            <person name="Bird L."/>
            <person name="Kuenen J.G."/>
            <person name="Nealson K.H."/>
        </authorList>
    </citation>
    <scope>NUCLEOTIDE SEQUENCE [LARGE SCALE GENOMIC DNA]</scope>
    <source>
        <strain evidence="5 6">P1</strain>
    </source>
</reference>
<dbReference type="RefSeq" id="WP_105747234.1">
    <property type="nucleotide sequence ID" value="NZ_PVLQ01000012.1"/>
</dbReference>
<dbReference type="SUPFAM" id="SSF53223">
    <property type="entry name" value="Aminoacid dehydrogenase-like, N-terminal domain"/>
    <property type="match status" value="1"/>
</dbReference>
<dbReference type="InterPro" id="IPR036291">
    <property type="entry name" value="NAD(P)-bd_dom_sf"/>
</dbReference>
<keyword evidence="3" id="KW-0057">Aromatic amino acid biosynthesis</keyword>
<evidence type="ECO:0000256" key="2">
    <source>
        <dbReference type="ARBA" id="ARBA00023002"/>
    </source>
</evidence>
<dbReference type="GO" id="GO:0005829">
    <property type="term" value="C:cytosol"/>
    <property type="evidence" value="ECO:0007669"/>
    <property type="project" value="TreeGrafter"/>
</dbReference>
<dbReference type="Proteomes" id="UP000238589">
    <property type="component" value="Unassembled WGS sequence"/>
</dbReference>
<name>A0A2S9K7F4_9BURK</name>
<dbReference type="GO" id="GO:0019632">
    <property type="term" value="P:shikimate metabolic process"/>
    <property type="evidence" value="ECO:0007669"/>
    <property type="project" value="TreeGrafter"/>
</dbReference>
<dbReference type="AlphaFoldDB" id="A0A2S9K7F4"/>
<dbReference type="Pfam" id="PF08501">
    <property type="entry name" value="Shikimate_dh_N"/>
    <property type="match status" value="1"/>
</dbReference>
<dbReference type="InterPro" id="IPR022893">
    <property type="entry name" value="Shikimate_DH_fam"/>
</dbReference>
<dbReference type="Gene3D" id="3.40.50.720">
    <property type="entry name" value="NAD(P)-binding Rossmann-like Domain"/>
    <property type="match status" value="1"/>
</dbReference>
<sequence>MTQLLNGATRVHFIVGDPIAQVKSPAGVTQAFQQAGHDAICIPAHVAPADLAGWHAGVSLAGNVDGIIVTVPHKFAYQALCDTSSERAAFLGACNVLRRNPDGSWHGDMFDGLGYVEALRSKGCAIEGKRVLLVGAGGAGSAIAYSLVTGGVSQLAIHDPDLSRRDILVQRLGSLGLCPVVAGSPDPSGQDIVLNATPVGMKEGDPHPIDSSRFTPEMFVGCVITAPAVPPMIQAARELGCHTMTGADMFARVRDLMVAFLLGK</sequence>
<keyword evidence="2" id="KW-0560">Oxidoreductase</keyword>
<dbReference type="GO" id="GO:0050661">
    <property type="term" value="F:NADP binding"/>
    <property type="evidence" value="ECO:0007669"/>
    <property type="project" value="TreeGrafter"/>
</dbReference>
<dbReference type="GO" id="GO:0009423">
    <property type="term" value="P:chorismate biosynthetic process"/>
    <property type="evidence" value="ECO:0007669"/>
    <property type="project" value="TreeGrafter"/>
</dbReference>